<sequence length="33" mass="3549">MSEPKTTERRKGGAYRGLSSNSATHISAHVCIC</sequence>
<proteinExistence type="predicted"/>
<reference evidence="1" key="1">
    <citation type="submission" date="2014-11" db="EMBL/GenBank/DDBJ databases">
        <authorList>
            <person name="Amaro Gonzalez C."/>
        </authorList>
    </citation>
    <scope>NUCLEOTIDE SEQUENCE</scope>
</reference>
<name>A0A0E9RA90_ANGAN</name>
<dbReference type="AlphaFoldDB" id="A0A0E9RA90"/>
<dbReference type="EMBL" id="GBXM01082501">
    <property type="protein sequence ID" value="JAH26076.1"/>
    <property type="molecule type" value="Transcribed_RNA"/>
</dbReference>
<organism evidence="1">
    <name type="scientific">Anguilla anguilla</name>
    <name type="common">European freshwater eel</name>
    <name type="synonym">Muraena anguilla</name>
    <dbReference type="NCBI Taxonomy" id="7936"/>
    <lineage>
        <taxon>Eukaryota</taxon>
        <taxon>Metazoa</taxon>
        <taxon>Chordata</taxon>
        <taxon>Craniata</taxon>
        <taxon>Vertebrata</taxon>
        <taxon>Euteleostomi</taxon>
        <taxon>Actinopterygii</taxon>
        <taxon>Neopterygii</taxon>
        <taxon>Teleostei</taxon>
        <taxon>Anguilliformes</taxon>
        <taxon>Anguillidae</taxon>
        <taxon>Anguilla</taxon>
    </lineage>
</organism>
<reference evidence="1" key="2">
    <citation type="journal article" date="2015" name="Fish Shellfish Immunol.">
        <title>Early steps in the European eel (Anguilla anguilla)-Vibrio vulnificus interaction in the gills: Role of the RtxA13 toxin.</title>
        <authorList>
            <person name="Callol A."/>
            <person name="Pajuelo D."/>
            <person name="Ebbesson L."/>
            <person name="Teles M."/>
            <person name="MacKenzie S."/>
            <person name="Amaro C."/>
        </authorList>
    </citation>
    <scope>NUCLEOTIDE SEQUENCE</scope>
</reference>
<protein>
    <submittedName>
        <fullName evidence="1">Uncharacterized protein</fullName>
    </submittedName>
</protein>
<evidence type="ECO:0000313" key="1">
    <source>
        <dbReference type="EMBL" id="JAH26076.1"/>
    </source>
</evidence>
<accession>A0A0E9RA90</accession>